<dbReference type="AlphaFoldDB" id="A0A0E9RLF8"/>
<organism evidence="1">
    <name type="scientific">Anguilla anguilla</name>
    <name type="common">European freshwater eel</name>
    <name type="synonym">Muraena anguilla</name>
    <dbReference type="NCBI Taxonomy" id="7936"/>
    <lineage>
        <taxon>Eukaryota</taxon>
        <taxon>Metazoa</taxon>
        <taxon>Chordata</taxon>
        <taxon>Craniata</taxon>
        <taxon>Vertebrata</taxon>
        <taxon>Euteleostomi</taxon>
        <taxon>Actinopterygii</taxon>
        <taxon>Neopterygii</taxon>
        <taxon>Teleostei</taxon>
        <taxon>Anguilliformes</taxon>
        <taxon>Anguillidae</taxon>
        <taxon>Anguilla</taxon>
    </lineage>
</organism>
<reference evidence="1" key="2">
    <citation type="journal article" date="2015" name="Fish Shellfish Immunol.">
        <title>Early steps in the European eel (Anguilla anguilla)-Vibrio vulnificus interaction in the gills: Role of the RtxA13 toxin.</title>
        <authorList>
            <person name="Callol A."/>
            <person name="Pajuelo D."/>
            <person name="Ebbesson L."/>
            <person name="Teles M."/>
            <person name="MacKenzie S."/>
            <person name="Amaro C."/>
        </authorList>
    </citation>
    <scope>NUCLEOTIDE SEQUENCE</scope>
</reference>
<dbReference type="EMBL" id="GBXM01079307">
    <property type="protein sequence ID" value="JAH29270.1"/>
    <property type="molecule type" value="Transcribed_RNA"/>
</dbReference>
<proteinExistence type="predicted"/>
<name>A0A0E9RLF8_ANGAN</name>
<sequence>MLEAFCCYYLMTDVSNLEIESTRVHHRSIANCLDSHF</sequence>
<accession>A0A0E9RLF8</accession>
<protein>
    <submittedName>
        <fullName evidence="1">Uncharacterized protein</fullName>
    </submittedName>
</protein>
<evidence type="ECO:0000313" key="1">
    <source>
        <dbReference type="EMBL" id="JAH29270.1"/>
    </source>
</evidence>
<reference evidence="1" key="1">
    <citation type="submission" date="2014-11" db="EMBL/GenBank/DDBJ databases">
        <authorList>
            <person name="Amaro Gonzalez C."/>
        </authorList>
    </citation>
    <scope>NUCLEOTIDE SEQUENCE</scope>
</reference>